<evidence type="ECO:0000313" key="15">
    <source>
        <dbReference type="EMBL" id="MFC4911023.1"/>
    </source>
</evidence>
<keyword evidence="8 12" id="KW-0915">Sodium</keyword>
<dbReference type="HAMAP" id="MF_01844">
    <property type="entry name" value="NhaA"/>
    <property type="match status" value="1"/>
</dbReference>
<dbReference type="InterPro" id="IPR012336">
    <property type="entry name" value="Thioredoxin-like_fold"/>
</dbReference>
<keyword evidence="16" id="KW-1185">Reference proteome</keyword>
<dbReference type="Gene3D" id="1.20.1530.10">
    <property type="entry name" value="Na+/H+ antiporter like domain"/>
    <property type="match status" value="1"/>
</dbReference>
<feature type="transmembrane region" description="Helical" evidence="12">
    <location>
        <begin position="294"/>
        <end position="312"/>
    </location>
</feature>
<protein>
    <recommendedName>
        <fullName evidence="12">Na(+)/H(+) antiporter NhaA</fullName>
    </recommendedName>
    <alternativeName>
        <fullName evidence="12">Sodium/proton antiporter NhaA</fullName>
    </alternativeName>
</protein>
<feature type="transmembrane region" description="Helical" evidence="12">
    <location>
        <begin position="185"/>
        <end position="204"/>
    </location>
</feature>
<comment type="subcellular location">
    <subcellularLocation>
        <location evidence="1">Cell inner membrane</location>
        <topology evidence="1">Multi-pass membrane protein</topology>
    </subcellularLocation>
    <subcellularLocation>
        <location evidence="12">Cell membrane</location>
        <topology evidence="12">Multi-pass membrane protein</topology>
    </subcellularLocation>
</comment>
<comment type="similarity">
    <text evidence="2">In the N-terminal section; belongs to the NhaA Na(+)/H(+) (TC 2.A.33) antiporter family.</text>
</comment>
<evidence type="ECO:0000256" key="4">
    <source>
        <dbReference type="ARBA" id="ARBA00022449"/>
    </source>
</evidence>
<dbReference type="Pfam" id="PF13462">
    <property type="entry name" value="Thioredoxin_4"/>
    <property type="match status" value="1"/>
</dbReference>
<dbReference type="Proteomes" id="UP001595872">
    <property type="component" value="Unassembled WGS sequence"/>
</dbReference>
<evidence type="ECO:0000256" key="2">
    <source>
        <dbReference type="ARBA" id="ARBA00007006"/>
    </source>
</evidence>
<evidence type="ECO:0000259" key="14">
    <source>
        <dbReference type="PROSITE" id="PS51352"/>
    </source>
</evidence>
<evidence type="ECO:0000313" key="16">
    <source>
        <dbReference type="Proteomes" id="UP001595872"/>
    </source>
</evidence>
<keyword evidence="6 12" id="KW-0812">Transmembrane</keyword>
<evidence type="ECO:0000256" key="8">
    <source>
        <dbReference type="ARBA" id="ARBA00023053"/>
    </source>
</evidence>
<dbReference type="InterPro" id="IPR004670">
    <property type="entry name" value="NhaA"/>
</dbReference>
<name>A0ABV9U568_9ACTN</name>
<dbReference type="InterPro" id="IPR013766">
    <property type="entry name" value="Thioredoxin_domain"/>
</dbReference>
<evidence type="ECO:0000256" key="11">
    <source>
        <dbReference type="ARBA" id="ARBA00023201"/>
    </source>
</evidence>
<evidence type="ECO:0000256" key="10">
    <source>
        <dbReference type="ARBA" id="ARBA00023136"/>
    </source>
</evidence>
<dbReference type="NCBIfam" id="TIGR00773">
    <property type="entry name" value="NhaA"/>
    <property type="match status" value="1"/>
</dbReference>
<feature type="transmembrane region" description="Helical" evidence="12">
    <location>
        <begin position="98"/>
        <end position="120"/>
    </location>
</feature>
<accession>A0ABV9U568</accession>
<comment type="catalytic activity">
    <reaction evidence="12">
        <text>Na(+)(in) + 2 H(+)(out) = Na(+)(out) + 2 H(+)(in)</text>
        <dbReference type="Rhea" id="RHEA:29251"/>
        <dbReference type="ChEBI" id="CHEBI:15378"/>
        <dbReference type="ChEBI" id="CHEBI:29101"/>
    </reaction>
</comment>
<feature type="transmembrane region" description="Helical" evidence="12">
    <location>
        <begin position="211"/>
        <end position="244"/>
    </location>
</feature>
<evidence type="ECO:0000256" key="1">
    <source>
        <dbReference type="ARBA" id="ARBA00004429"/>
    </source>
</evidence>
<feature type="transmembrane region" description="Helical" evidence="12">
    <location>
        <begin position="324"/>
        <end position="349"/>
    </location>
</feature>
<dbReference type="EMBL" id="JBHSIT010000008">
    <property type="protein sequence ID" value="MFC4911023.1"/>
    <property type="molecule type" value="Genomic_DNA"/>
</dbReference>
<keyword evidence="10 12" id="KW-0472">Membrane</keyword>
<feature type="transmembrane region" description="Helical" evidence="12">
    <location>
        <begin position="361"/>
        <end position="387"/>
    </location>
</feature>
<dbReference type="InterPro" id="IPR036249">
    <property type="entry name" value="Thioredoxin-like_sf"/>
</dbReference>
<evidence type="ECO:0000256" key="6">
    <source>
        <dbReference type="ARBA" id="ARBA00022692"/>
    </source>
</evidence>
<reference evidence="16" key="1">
    <citation type="journal article" date="2019" name="Int. J. Syst. Evol. Microbiol.">
        <title>The Global Catalogue of Microorganisms (GCM) 10K type strain sequencing project: providing services to taxonomists for standard genome sequencing and annotation.</title>
        <authorList>
            <consortium name="The Broad Institute Genomics Platform"/>
            <consortium name="The Broad Institute Genome Sequencing Center for Infectious Disease"/>
            <person name="Wu L."/>
            <person name="Ma J."/>
        </authorList>
    </citation>
    <scope>NUCLEOTIDE SEQUENCE [LARGE SCALE GENOMIC DNA]</scope>
    <source>
        <strain evidence="16">KLKA75</strain>
    </source>
</reference>
<comment type="similarity">
    <text evidence="12">Belongs to the NhaA Na(+)/H(+) (TC 2.A.33) antiporter family.</text>
</comment>
<feature type="domain" description="Thioredoxin" evidence="14">
    <location>
        <begin position="427"/>
        <end position="607"/>
    </location>
</feature>
<dbReference type="PANTHER" id="PTHR30341">
    <property type="entry name" value="SODIUM ION/PROTON ANTIPORTER NHAA-RELATED"/>
    <property type="match status" value="1"/>
</dbReference>
<dbReference type="SUPFAM" id="SSF52833">
    <property type="entry name" value="Thioredoxin-like"/>
    <property type="match status" value="1"/>
</dbReference>
<feature type="transmembrane region" description="Helical" evidence="12">
    <location>
        <begin position="132"/>
        <end position="151"/>
    </location>
</feature>
<evidence type="ECO:0000256" key="7">
    <source>
        <dbReference type="ARBA" id="ARBA00022989"/>
    </source>
</evidence>
<dbReference type="PROSITE" id="PS51352">
    <property type="entry name" value="THIOREDOXIN_2"/>
    <property type="match status" value="1"/>
</dbReference>
<dbReference type="RefSeq" id="WP_378259671.1">
    <property type="nucleotide sequence ID" value="NZ_JBHSIT010000008.1"/>
</dbReference>
<feature type="transmembrane region" description="Helical" evidence="12">
    <location>
        <begin position="158"/>
        <end position="179"/>
    </location>
</feature>
<dbReference type="InterPro" id="IPR023171">
    <property type="entry name" value="Na/H_antiporter_dom_sf"/>
</dbReference>
<keyword evidence="9 12" id="KW-0406">Ion transport</keyword>
<feature type="compositionally biased region" description="Basic and acidic residues" evidence="13">
    <location>
        <begin position="612"/>
        <end position="636"/>
    </location>
</feature>
<proteinExistence type="inferred from homology"/>
<gene>
    <name evidence="12 15" type="primary">nhaA</name>
    <name evidence="15" type="ORF">ACFPCY_27195</name>
</gene>
<dbReference type="Pfam" id="PF06965">
    <property type="entry name" value="Na_H_antiport_1"/>
    <property type="match status" value="1"/>
</dbReference>
<keyword evidence="7 12" id="KW-1133">Transmembrane helix</keyword>
<keyword evidence="5 12" id="KW-1003">Cell membrane</keyword>
<comment type="caution">
    <text evidence="15">The sequence shown here is derived from an EMBL/GenBank/DDBJ whole genome shotgun (WGS) entry which is preliminary data.</text>
</comment>
<feature type="transmembrane region" description="Helical" evidence="12">
    <location>
        <begin position="21"/>
        <end position="39"/>
    </location>
</feature>
<comment type="function">
    <text evidence="12">Na(+)/H(+) antiporter that extrudes sodium in exchange for external protons.</text>
</comment>
<feature type="transmembrane region" description="Helical" evidence="12">
    <location>
        <begin position="67"/>
        <end position="86"/>
    </location>
</feature>
<evidence type="ECO:0000256" key="5">
    <source>
        <dbReference type="ARBA" id="ARBA00022475"/>
    </source>
</evidence>
<sequence length="636" mass="68528">MTARVVPDGLRSFLNTESGSTLLLLAATLAGLLWANIPWHDTYDRFWESHFSVTAGRYELGMTLKEWVNDGLMALFFFVIGLEISREFKVGDLRDRRVAAVPAVAAFGGMIVPAVLYYAVNAGGTGSGGWGVPMASDTAFVLGLLAVIGARCPEPLRVFLLTLAVVDDLGAISVVAVFYTRDLSLGPLAVAVLLFALIVAVRWLSVGRGPVYLLLGFLMWVAVLRSGVHPTIAGILLGVLVNVYAPPDTERLRAGELVQALQRDPSPELARRARRSVASTVSVNDLLQHLLHPWTGYVIVPLFALANAGVRLDPESLRRAATSPVTIGIVLGLVVGKFAGITLGTWLPLRLNWGDLPGNLVWGQLLGGAAVAGIGFTVSLFITDLAFADLPQLQSQAKIGILAGSVLAAGLGWLIFKLAWRRGGVCAPPSSSAADLDFTPEPPPPVGERDHVLGPADAPVTLIEYGDYECPYCGAVQPVLDELKARYGDRLRLVFRHFPLQQIHPHAMPAALVAESAAAHGKFWEMHHVLFSHQLELNDRDLLGYSERMGFFPWEDVKELERRVAKDKKAGWRAGVRGTPTFFLNGDQYEGSHDLESFVTAIDAAISAADAADARDTGDAADTADAKDQPRSRSSE</sequence>
<evidence type="ECO:0000256" key="13">
    <source>
        <dbReference type="SAM" id="MobiDB-lite"/>
    </source>
</evidence>
<organism evidence="15 16">
    <name type="scientific">Actinomadura gamaensis</name>
    <dbReference type="NCBI Taxonomy" id="1763541"/>
    <lineage>
        <taxon>Bacteria</taxon>
        <taxon>Bacillati</taxon>
        <taxon>Actinomycetota</taxon>
        <taxon>Actinomycetes</taxon>
        <taxon>Streptosporangiales</taxon>
        <taxon>Thermomonosporaceae</taxon>
        <taxon>Actinomadura</taxon>
    </lineage>
</organism>
<evidence type="ECO:0000256" key="3">
    <source>
        <dbReference type="ARBA" id="ARBA00022448"/>
    </source>
</evidence>
<keyword evidence="11 12" id="KW-0739">Sodium transport</keyword>
<dbReference type="PANTHER" id="PTHR30341:SF0">
    <property type="entry name" value="NA(+)_H(+) ANTIPORTER NHAA"/>
    <property type="match status" value="1"/>
</dbReference>
<feature type="region of interest" description="Disordered" evidence="13">
    <location>
        <begin position="611"/>
        <end position="636"/>
    </location>
</feature>
<dbReference type="Gene3D" id="3.40.30.10">
    <property type="entry name" value="Glutaredoxin"/>
    <property type="match status" value="1"/>
</dbReference>
<keyword evidence="3 12" id="KW-0813">Transport</keyword>
<evidence type="ECO:0000256" key="9">
    <source>
        <dbReference type="ARBA" id="ARBA00023065"/>
    </source>
</evidence>
<feature type="transmembrane region" description="Helical" evidence="12">
    <location>
        <begin position="399"/>
        <end position="420"/>
    </location>
</feature>
<keyword evidence="4 12" id="KW-0050">Antiport</keyword>
<evidence type="ECO:0000256" key="12">
    <source>
        <dbReference type="HAMAP-Rule" id="MF_01844"/>
    </source>
</evidence>